<accession>A0A103XTD8</accession>
<proteinExistence type="predicted"/>
<organism evidence="1 2">
    <name type="scientific">Cynara cardunculus var. scolymus</name>
    <name type="common">Globe artichoke</name>
    <name type="synonym">Cynara scolymus</name>
    <dbReference type="NCBI Taxonomy" id="59895"/>
    <lineage>
        <taxon>Eukaryota</taxon>
        <taxon>Viridiplantae</taxon>
        <taxon>Streptophyta</taxon>
        <taxon>Embryophyta</taxon>
        <taxon>Tracheophyta</taxon>
        <taxon>Spermatophyta</taxon>
        <taxon>Magnoliopsida</taxon>
        <taxon>eudicotyledons</taxon>
        <taxon>Gunneridae</taxon>
        <taxon>Pentapetalae</taxon>
        <taxon>asterids</taxon>
        <taxon>campanulids</taxon>
        <taxon>Asterales</taxon>
        <taxon>Asteraceae</taxon>
        <taxon>Carduoideae</taxon>
        <taxon>Cardueae</taxon>
        <taxon>Carduinae</taxon>
        <taxon>Cynara</taxon>
    </lineage>
</organism>
<feature type="non-terminal residue" evidence="1">
    <location>
        <position position="548"/>
    </location>
</feature>
<dbReference type="PANTHER" id="PTHR33070:SF120">
    <property type="entry name" value="EXPRESSED PROTEIN"/>
    <property type="match status" value="1"/>
</dbReference>
<comment type="caution">
    <text evidence="1">The sequence shown here is derived from an EMBL/GenBank/DDBJ whole genome shotgun (WGS) entry which is preliminary data.</text>
</comment>
<dbReference type="AlphaFoldDB" id="A0A103XTD8"/>
<gene>
    <name evidence="1" type="ORF">Ccrd_001354</name>
</gene>
<name>A0A103XTD8_CYNCS</name>
<evidence type="ECO:0000313" key="2">
    <source>
        <dbReference type="Proteomes" id="UP000243975"/>
    </source>
</evidence>
<dbReference type="PANTHER" id="PTHR33070">
    <property type="entry name" value="OS06G0725500 PROTEIN"/>
    <property type="match status" value="1"/>
</dbReference>
<dbReference type="InterPro" id="IPR004320">
    <property type="entry name" value="BPS1_pln"/>
</dbReference>
<sequence>MAAISPITKSHCHARSISLPSSSQEQSVFNELCRVQASQEATTSCSSSSVIGHKLNELNDMYESLEPLFTLPTTQQSLAQGCHKEQLNKSLDELLMLLDLCSTTKDALSISIDSAKELQSVLRRKRGDNHGLISSVEEYLYNRRKLNKAVFKSLSSLQKQSSSAIKEDQRGTSKISILKEMESNTLTVLESLLTFILGSNVQSKRKGWSIVSKIVGYKRVQCDQTLEESKVKKVDDELHSLISNKKTKLGSLEADTIQMGLANLELHLLDLDEKIDCLRRCLIKARVLPFTSDQSSVLNEKLYRSKSSQEAITSCSSSSLSLIAQKLNGLHDVYESVKTLLAMPSTQQSLSQKCYKEQMNELLDELLDLLDLCSTTKDALCMSMDSAKELQSVLRRKRECNHGMISSAVMEHLSQRRTVKKAVLKALSGMRKQGSFSIKEDHLTTTSNINILKEMGLNTFMVFESLLTFIIGSNPQSTPKGWSLVLKTMGYKRFQCDQTVEKNEVKKVDDELHALISYKNSKFGSLDVENIQKGLAEMEFSLLDLTEQ</sequence>
<dbReference type="OMA" id="CEREHED"/>
<dbReference type="GO" id="GO:0048367">
    <property type="term" value="P:shoot system development"/>
    <property type="evidence" value="ECO:0007669"/>
    <property type="project" value="InterPro"/>
</dbReference>
<evidence type="ECO:0000313" key="1">
    <source>
        <dbReference type="EMBL" id="KVH96558.1"/>
    </source>
</evidence>
<protein>
    <submittedName>
        <fullName evidence="1">Uncharacterized protein</fullName>
    </submittedName>
</protein>
<dbReference type="Pfam" id="PF03087">
    <property type="entry name" value="BPS1"/>
    <property type="match status" value="2"/>
</dbReference>
<dbReference type="GO" id="GO:0048364">
    <property type="term" value="P:root development"/>
    <property type="evidence" value="ECO:0007669"/>
    <property type="project" value="InterPro"/>
</dbReference>
<dbReference type="Gramene" id="KVH96558">
    <property type="protein sequence ID" value="KVH96558"/>
    <property type="gene ID" value="Ccrd_001354"/>
</dbReference>
<dbReference type="EMBL" id="LEKV01004270">
    <property type="protein sequence ID" value="KVH96558.1"/>
    <property type="molecule type" value="Genomic_DNA"/>
</dbReference>
<keyword evidence="2" id="KW-1185">Reference proteome</keyword>
<dbReference type="STRING" id="59895.A0A103XTD8"/>
<dbReference type="Proteomes" id="UP000243975">
    <property type="component" value="Unassembled WGS sequence"/>
</dbReference>
<reference evidence="1 2" key="1">
    <citation type="journal article" date="2016" name="Sci. Rep.">
        <title>The genome sequence of the outbreeding globe artichoke constructed de novo incorporating a phase-aware low-pass sequencing strategy of F1 progeny.</title>
        <authorList>
            <person name="Scaglione D."/>
            <person name="Reyes-Chin-Wo S."/>
            <person name="Acquadro A."/>
            <person name="Froenicke L."/>
            <person name="Portis E."/>
            <person name="Beitel C."/>
            <person name="Tirone M."/>
            <person name="Mauro R."/>
            <person name="Lo Monaco A."/>
            <person name="Mauromicale G."/>
            <person name="Faccioli P."/>
            <person name="Cattivelli L."/>
            <person name="Rieseberg L."/>
            <person name="Michelmore R."/>
            <person name="Lanteri S."/>
        </authorList>
    </citation>
    <scope>NUCLEOTIDE SEQUENCE [LARGE SCALE GENOMIC DNA]</scope>
    <source>
        <strain evidence="1">2C</strain>
    </source>
</reference>